<name>A0A6H1ZGC9_9ZZZZ</name>
<dbReference type="AlphaFoldDB" id="A0A6H1ZGC9"/>
<dbReference type="EMBL" id="MT144606">
    <property type="protein sequence ID" value="QJH94792.1"/>
    <property type="molecule type" value="Genomic_DNA"/>
</dbReference>
<proteinExistence type="predicted"/>
<evidence type="ECO:0000256" key="1">
    <source>
        <dbReference type="SAM" id="Coils"/>
    </source>
</evidence>
<evidence type="ECO:0000313" key="3">
    <source>
        <dbReference type="EMBL" id="QJH94792.1"/>
    </source>
</evidence>
<sequence>MSTDEPKALLLREILRLKEEIEPLEKRLKKVKQLFKDMLVTGGPFTDEDIGIVAYLEPRYRNDYDPDLLRQEFPILAEDLIKEMVDKPYLEQLLLGGVVTDSELEAKGVKTKTMISRNLTLKKLIKHSMFSEQQKRLEELS</sequence>
<keyword evidence="1" id="KW-0175">Coiled coil</keyword>
<evidence type="ECO:0000313" key="2">
    <source>
        <dbReference type="EMBL" id="QJA46588.1"/>
    </source>
</evidence>
<dbReference type="EMBL" id="MT144015">
    <property type="protein sequence ID" value="QJA46588.1"/>
    <property type="molecule type" value="Genomic_DNA"/>
</dbReference>
<reference evidence="2" key="1">
    <citation type="submission" date="2020-03" db="EMBL/GenBank/DDBJ databases">
        <title>The deep terrestrial virosphere.</title>
        <authorList>
            <person name="Holmfeldt K."/>
            <person name="Nilsson E."/>
            <person name="Simone D."/>
            <person name="Lopez-Fernandez M."/>
            <person name="Wu X."/>
            <person name="de Brujin I."/>
            <person name="Lundin D."/>
            <person name="Andersson A."/>
            <person name="Bertilsson S."/>
            <person name="Dopson M."/>
        </authorList>
    </citation>
    <scope>NUCLEOTIDE SEQUENCE</scope>
    <source>
        <strain evidence="2">TM448A00456</strain>
        <strain evidence="3">TM448B00301</strain>
    </source>
</reference>
<accession>A0A6H1ZGC9</accession>
<protein>
    <submittedName>
        <fullName evidence="2">Uncharacterized protein</fullName>
    </submittedName>
</protein>
<feature type="coiled-coil region" evidence="1">
    <location>
        <begin position="7"/>
        <end position="34"/>
    </location>
</feature>
<gene>
    <name evidence="2" type="ORF">TM448A00456_0028</name>
    <name evidence="3" type="ORF">TM448B00301_0034</name>
</gene>
<organism evidence="2">
    <name type="scientific">viral metagenome</name>
    <dbReference type="NCBI Taxonomy" id="1070528"/>
    <lineage>
        <taxon>unclassified sequences</taxon>
        <taxon>metagenomes</taxon>
        <taxon>organismal metagenomes</taxon>
    </lineage>
</organism>